<protein>
    <submittedName>
        <fullName evidence="1">Adenine nucleotide alpha hydrolases-like protein</fullName>
    </submittedName>
</protein>
<accession>A0ACD1HIN2</accession>
<dbReference type="Proteomes" id="UP000249661">
    <property type="component" value="Unassembled WGS sequence"/>
</dbReference>
<sequence length="393" mass="43462">MSSEPATSQPNGTCASALAAAPHTPTASYPAAAADDAEQQATTEANSIPLRTDATTTSKDKDNDNDNEDEKNTTAPPLTTTIAALHDQIQRFLSESHPADSLLAAVQKQTRVTLDVFAAALDTFPLENLSLSYNGGKDCLVMLVLFLASLHNLPTRTTASQQQQQQQQQQHQQHQQQTQTTQSQPQAQAQSQPQAQTQTDAQPQPQTPPTDNTNNKLNSLTSIPAIYALPPDPFPEVEAFVAWSARHYHLDMVKYTTDPPRTTIRSVFADYLAQHPAVRAIFVGTRRTDPHGARLTHQDYTDSGWPQFLRYHPVIDWHYTEIWAFIRHLGLQYCALYDQGYTSLGGTADTRPNPKLLRQGTGSEESEAGSAEQSRYLPAYELTEDLEERLGRN</sequence>
<name>A0ACD1HIN2_9EURO</name>
<proteinExistence type="predicted"/>
<dbReference type="EMBL" id="KZ824940">
    <property type="protein sequence ID" value="RAH73291.1"/>
    <property type="molecule type" value="Genomic_DNA"/>
</dbReference>
<gene>
    <name evidence="1" type="ORF">BO66DRAFT_389389</name>
</gene>
<reference evidence="1" key="1">
    <citation type="submission" date="2018-02" db="EMBL/GenBank/DDBJ databases">
        <title>The genomes of Aspergillus section Nigri reveals drivers in fungal speciation.</title>
        <authorList>
            <consortium name="DOE Joint Genome Institute"/>
            <person name="Vesth T.C."/>
            <person name="Nybo J."/>
            <person name="Theobald S."/>
            <person name="Brandl J."/>
            <person name="Frisvad J.C."/>
            <person name="Nielsen K.F."/>
            <person name="Lyhne E.K."/>
            <person name="Kogle M.E."/>
            <person name="Kuo A."/>
            <person name="Riley R."/>
            <person name="Clum A."/>
            <person name="Nolan M."/>
            <person name="Lipzen A."/>
            <person name="Salamov A."/>
            <person name="Henrissat B."/>
            <person name="Wiebenga A."/>
            <person name="De vries R.P."/>
            <person name="Grigoriev I.V."/>
            <person name="Mortensen U.H."/>
            <person name="Andersen M.R."/>
            <person name="Baker S.E."/>
        </authorList>
    </citation>
    <scope>NUCLEOTIDE SEQUENCE</scope>
    <source>
        <strain evidence="1">CBS 121060</strain>
    </source>
</reference>
<evidence type="ECO:0000313" key="2">
    <source>
        <dbReference type="Proteomes" id="UP000249661"/>
    </source>
</evidence>
<keyword evidence="2" id="KW-1185">Reference proteome</keyword>
<organism evidence="1 2">
    <name type="scientific">Aspergillus aculeatinus CBS 121060</name>
    <dbReference type="NCBI Taxonomy" id="1448322"/>
    <lineage>
        <taxon>Eukaryota</taxon>
        <taxon>Fungi</taxon>
        <taxon>Dikarya</taxon>
        <taxon>Ascomycota</taxon>
        <taxon>Pezizomycotina</taxon>
        <taxon>Eurotiomycetes</taxon>
        <taxon>Eurotiomycetidae</taxon>
        <taxon>Eurotiales</taxon>
        <taxon>Aspergillaceae</taxon>
        <taxon>Aspergillus</taxon>
        <taxon>Aspergillus subgen. Circumdati</taxon>
    </lineage>
</organism>
<evidence type="ECO:0000313" key="1">
    <source>
        <dbReference type="EMBL" id="RAH73291.1"/>
    </source>
</evidence>